<name>A0A9D1Q013_9FIRM</name>
<comment type="caution">
    <text evidence="1">The sequence shown here is derived from an EMBL/GenBank/DDBJ whole genome shotgun (WGS) entry which is preliminary data.</text>
</comment>
<dbReference type="Pfam" id="PF14386">
    <property type="entry name" value="DUF4417"/>
    <property type="match status" value="1"/>
</dbReference>
<dbReference type="Proteomes" id="UP000823990">
    <property type="component" value="Unassembled WGS sequence"/>
</dbReference>
<dbReference type="InterPro" id="IPR025530">
    <property type="entry name" value="DUF4417"/>
</dbReference>
<accession>A0A9D1Q013</accession>
<protein>
    <submittedName>
        <fullName evidence="1">DUF4417 domain-containing protein</fullName>
    </submittedName>
</protein>
<sequence>MVDDVKLIACSDTRSKEEHNRDRGVHFFVDDYRFEHIYDNPQRSLRKFSQYKFLLTPDYSLYAYMPLWRQIENVAKNRWCGAYWQSHGLIVYPTVSWGLAPTYDFCFDGIEKNSVVAVGMVGCKRNKPAFMRGYDAMIERIDPSAIICFGVPFAEMRGNIISVDYLSSRKAVR</sequence>
<reference evidence="1" key="1">
    <citation type="journal article" date="2021" name="PeerJ">
        <title>Extensive microbial diversity within the chicken gut microbiome revealed by metagenomics and culture.</title>
        <authorList>
            <person name="Gilroy R."/>
            <person name="Ravi A."/>
            <person name="Getino M."/>
            <person name="Pursley I."/>
            <person name="Horton D.L."/>
            <person name="Alikhan N.F."/>
            <person name="Baker D."/>
            <person name="Gharbi K."/>
            <person name="Hall N."/>
            <person name="Watson M."/>
            <person name="Adriaenssens E.M."/>
            <person name="Foster-Nyarko E."/>
            <person name="Jarju S."/>
            <person name="Secka A."/>
            <person name="Antonio M."/>
            <person name="Oren A."/>
            <person name="Chaudhuri R.R."/>
            <person name="La Ragione R."/>
            <person name="Hildebrand F."/>
            <person name="Pallen M.J."/>
        </authorList>
    </citation>
    <scope>NUCLEOTIDE SEQUENCE</scope>
    <source>
        <strain evidence="1">12435</strain>
    </source>
</reference>
<evidence type="ECO:0000313" key="2">
    <source>
        <dbReference type="Proteomes" id="UP000823990"/>
    </source>
</evidence>
<evidence type="ECO:0000313" key="1">
    <source>
        <dbReference type="EMBL" id="HIW02754.1"/>
    </source>
</evidence>
<proteinExistence type="predicted"/>
<organism evidence="1 2">
    <name type="scientific">Candidatus Protoclostridium stercorigallinarum</name>
    <dbReference type="NCBI Taxonomy" id="2838741"/>
    <lineage>
        <taxon>Bacteria</taxon>
        <taxon>Bacillati</taxon>
        <taxon>Bacillota</taxon>
        <taxon>Clostridia</taxon>
        <taxon>Candidatus Protoclostridium</taxon>
    </lineage>
</organism>
<reference evidence="1" key="2">
    <citation type="submission" date="2021-04" db="EMBL/GenBank/DDBJ databases">
        <authorList>
            <person name="Gilroy R."/>
        </authorList>
    </citation>
    <scope>NUCLEOTIDE SEQUENCE</scope>
    <source>
        <strain evidence="1">12435</strain>
    </source>
</reference>
<gene>
    <name evidence="1" type="ORF">H9892_05380</name>
</gene>
<dbReference type="EMBL" id="DXHS01000083">
    <property type="protein sequence ID" value="HIW02754.1"/>
    <property type="molecule type" value="Genomic_DNA"/>
</dbReference>
<dbReference type="AlphaFoldDB" id="A0A9D1Q013"/>